<dbReference type="Proteomes" id="UP001071230">
    <property type="component" value="Unassembled WGS sequence"/>
</dbReference>
<reference evidence="1" key="2">
    <citation type="submission" date="2020-01" db="EMBL/GenBank/DDBJ databases">
        <authorList>
            <person name="Hornung B."/>
        </authorList>
    </citation>
    <scope>NUCLEOTIDE SEQUENCE</scope>
    <source>
        <strain evidence="1">PacBioINE</strain>
    </source>
</reference>
<name>A0A8S0X544_9FIRM</name>
<sequence>MPVPTEAQTEGVISFAPACSIDTVEAGGSQPEKGGLRIRQALPEDLEDVLGLYGQLDLNKREVLPPAVAAEWRLA</sequence>
<reference evidence="2" key="1">
    <citation type="submission" date="2014-11" db="EMBL/GenBank/DDBJ databases">
        <authorList>
            <person name="Hornung B.V."/>
        </authorList>
    </citation>
    <scope>NUCLEOTIDE SEQUENCE</scope>
    <source>
        <strain evidence="2">INE</strain>
    </source>
</reference>
<dbReference type="Proteomes" id="UP000836597">
    <property type="component" value="Chromosome"/>
</dbReference>
<dbReference type="KEGG" id="aacx:DEACI_2016"/>
<dbReference type="EMBL" id="LR746496">
    <property type="protein sequence ID" value="CAA7601350.1"/>
    <property type="molecule type" value="Genomic_DNA"/>
</dbReference>
<organism evidence="1">
    <name type="scientific">Acididesulfobacillus acetoxydans</name>
    <dbReference type="NCBI Taxonomy" id="1561005"/>
    <lineage>
        <taxon>Bacteria</taxon>
        <taxon>Bacillati</taxon>
        <taxon>Bacillota</taxon>
        <taxon>Clostridia</taxon>
        <taxon>Eubacteriales</taxon>
        <taxon>Peptococcaceae</taxon>
        <taxon>Acididesulfobacillus</taxon>
    </lineage>
</organism>
<evidence type="ECO:0000313" key="2">
    <source>
        <dbReference type="EMBL" id="CEJ07177.1"/>
    </source>
</evidence>
<accession>A0A8S0X544</accession>
<evidence type="ECO:0000313" key="3">
    <source>
        <dbReference type="Proteomes" id="UP001071230"/>
    </source>
</evidence>
<keyword evidence="3" id="KW-1185">Reference proteome</keyword>
<evidence type="ECO:0000313" key="1">
    <source>
        <dbReference type="EMBL" id="CAA7601350.1"/>
    </source>
</evidence>
<dbReference type="AlphaFoldDB" id="A0A8S0X544"/>
<dbReference type="EMBL" id="CDGJ01000042">
    <property type="protein sequence ID" value="CEJ07177.1"/>
    <property type="molecule type" value="Genomic_DNA"/>
</dbReference>
<proteinExistence type="predicted"/>
<protein>
    <submittedName>
        <fullName evidence="1">Uncharacterized protein</fullName>
    </submittedName>
</protein>
<gene>
    <name evidence="2" type="ORF">DEACI_1635</name>
    <name evidence="1" type="ORF">DEACI_2016</name>
</gene>
<dbReference type="RefSeq" id="WP_240984890.1">
    <property type="nucleotide sequence ID" value="NZ_CDGJ01000042.1"/>
</dbReference>